<evidence type="ECO:0000313" key="12">
    <source>
        <dbReference type="EMBL" id="CAF1189974.1"/>
    </source>
</evidence>
<evidence type="ECO:0000256" key="5">
    <source>
        <dbReference type="ARBA" id="ARBA00013779"/>
    </source>
</evidence>
<dbReference type="InterPro" id="IPR013785">
    <property type="entry name" value="Aldolase_TIM"/>
</dbReference>
<evidence type="ECO:0000313" key="13">
    <source>
        <dbReference type="Proteomes" id="UP000663832"/>
    </source>
</evidence>
<accession>A0A813QET8</accession>
<sequence>MAAYYLSKDKQVELSKIAQSIATPGKGILAADEPAGIIESRFAPMNIENNEENRRYYRQLLFRTKESRQHISGIILCHETFYHKTDDDDTSFPRLLTAAGIIPGITVDRGLIVLGGTDNETITQGLDGLEERCREYKKNGAQFAKWRAALKIDKNCPSQLAINENASKLARYASICQQCGLVPIVEPEVSLDGDHDLEECQRVTENVLATVYKALSDHHVYLEGTLLKPNIVTPGKDCTKTYSVEQIAEATVTAFRRTVPTAVPGIMFLSGGHNEENSTAYLNAINRVNLYKPWTLSFSYGRALQTSVLRAWKGDKNNSEQARNEFIRLARQNGLASLGRYELSN</sequence>
<dbReference type="SUPFAM" id="SSF51569">
    <property type="entry name" value="Aldolase"/>
    <property type="match status" value="1"/>
</dbReference>
<dbReference type="PROSITE" id="PS00158">
    <property type="entry name" value="ALDOLASE_CLASS_I"/>
    <property type="match status" value="1"/>
</dbReference>
<dbReference type="FunFam" id="3.20.20.70:FF:000140">
    <property type="entry name" value="Fructose-bisphosphate aldolase"/>
    <property type="match status" value="1"/>
</dbReference>
<dbReference type="EC" id="4.1.2.13" evidence="4 9"/>
<keyword evidence="13" id="KW-1185">Reference proteome</keyword>
<evidence type="ECO:0000256" key="10">
    <source>
        <dbReference type="RuleBase" id="RU004257"/>
    </source>
</evidence>
<reference evidence="11" key="1">
    <citation type="submission" date="2021-02" db="EMBL/GenBank/DDBJ databases">
        <authorList>
            <person name="Nowell W R."/>
        </authorList>
    </citation>
    <scope>NUCLEOTIDE SEQUENCE</scope>
</reference>
<dbReference type="UniPathway" id="UPA00109">
    <property type="reaction ID" value="UER00183"/>
</dbReference>
<protein>
    <recommendedName>
        <fullName evidence="5 9">Fructose-bisphosphate aldolase</fullName>
        <ecNumber evidence="4 9">4.1.2.13</ecNumber>
    </recommendedName>
</protein>
<comment type="pathway">
    <text evidence="2 10">Carbohydrate degradation; glycolysis; D-glyceraldehyde 3-phosphate and glycerone phosphate from D-glucose: step 4/4.</text>
</comment>
<dbReference type="CDD" id="cd00948">
    <property type="entry name" value="FBP_aldolase_I_a"/>
    <property type="match status" value="1"/>
</dbReference>
<evidence type="ECO:0000256" key="1">
    <source>
        <dbReference type="ARBA" id="ARBA00000441"/>
    </source>
</evidence>
<dbReference type="AlphaFoldDB" id="A0A813QET8"/>
<dbReference type="OrthoDB" id="36455at2759"/>
<comment type="catalytic activity">
    <reaction evidence="1 9">
        <text>beta-D-fructose 1,6-bisphosphate = D-glyceraldehyde 3-phosphate + dihydroxyacetone phosphate</text>
        <dbReference type="Rhea" id="RHEA:14729"/>
        <dbReference type="ChEBI" id="CHEBI:32966"/>
        <dbReference type="ChEBI" id="CHEBI:57642"/>
        <dbReference type="ChEBI" id="CHEBI:59776"/>
        <dbReference type="EC" id="4.1.2.13"/>
    </reaction>
</comment>
<comment type="similarity">
    <text evidence="3 9">Belongs to the class I fructose-bisphosphate aldolase family.</text>
</comment>
<dbReference type="PANTHER" id="PTHR11627">
    <property type="entry name" value="FRUCTOSE-BISPHOSPHATE ALDOLASE"/>
    <property type="match status" value="1"/>
</dbReference>
<dbReference type="Proteomes" id="UP000663877">
    <property type="component" value="Unassembled WGS sequence"/>
</dbReference>
<evidence type="ECO:0000256" key="8">
    <source>
        <dbReference type="ARBA" id="ARBA00023270"/>
    </source>
</evidence>
<dbReference type="InterPro" id="IPR029768">
    <property type="entry name" value="Aldolase_I_AS"/>
</dbReference>
<dbReference type="GO" id="GO:0004332">
    <property type="term" value="F:fructose-bisphosphate aldolase activity"/>
    <property type="evidence" value="ECO:0007669"/>
    <property type="project" value="UniProtKB-EC"/>
</dbReference>
<keyword evidence="7 9" id="KW-0456">Lyase</keyword>
<dbReference type="NCBIfam" id="NF033379">
    <property type="entry name" value="FrucBisAld_I"/>
    <property type="match status" value="1"/>
</dbReference>
<evidence type="ECO:0000256" key="3">
    <source>
        <dbReference type="ARBA" id="ARBA00010387"/>
    </source>
</evidence>
<evidence type="ECO:0000313" key="11">
    <source>
        <dbReference type="EMBL" id="CAF0766837.1"/>
    </source>
</evidence>
<dbReference type="Pfam" id="PF00274">
    <property type="entry name" value="Glycolytic"/>
    <property type="match status" value="1"/>
</dbReference>
<keyword evidence="8" id="KW-0704">Schiff base</keyword>
<evidence type="ECO:0000256" key="4">
    <source>
        <dbReference type="ARBA" id="ARBA00013068"/>
    </source>
</evidence>
<dbReference type="EMBL" id="CAJNOM010000181">
    <property type="protein sequence ID" value="CAF1189974.1"/>
    <property type="molecule type" value="Genomic_DNA"/>
</dbReference>
<dbReference type="EMBL" id="CAJNOI010000008">
    <property type="protein sequence ID" value="CAF0766837.1"/>
    <property type="molecule type" value="Genomic_DNA"/>
</dbReference>
<keyword evidence="6 9" id="KW-0324">Glycolysis</keyword>
<dbReference type="Proteomes" id="UP000663832">
    <property type="component" value="Unassembled WGS sequence"/>
</dbReference>
<proteinExistence type="inferred from homology"/>
<gene>
    <name evidence="11" type="ORF">BJG266_LOCUS3329</name>
    <name evidence="12" type="ORF">QVE165_LOCUS25188</name>
</gene>
<dbReference type="GO" id="GO:0006096">
    <property type="term" value="P:glycolytic process"/>
    <property type="evidence" value="ECO:0007669"/>
    <property type="project" value="UniProtKB-UniPathway"/>
</dbReference>
<evidence type="ECO:0000256" key="9">
    <source>
        <dbReference type="RuleBase" id="RU003994"/>
    </source>
</evidence>
<evidence type="ECO:0000256" key="6">
    <source>
        <dbReference type="ARBA" id="ARBA00023152"/>
    </source>
</evidence>
<dbReference type="InterPro" id="IPR000741">
    <property type="entry name" value="FBA_I"/>
</dbReference>
<name>A0A813QET8_9BILA</name>
<evidence type="ECO:0000313" key="14">
    <source>
        <dbReference type="Proteomes" id="UP000663877"/>
    </source>
</evidence>
<evidence type="ECO:0000256" key="2">
    <source>
        <dbReference type="ARBA" id="ARBA00004714"/>
    </source>
</evidence>
<comment type="caution">
    <text evidence="11">The sequence shown here is derived from an EMBL/GenBank/DDBJ whole genome shotgun (WGS) entry which is preliminary data.</text>
</comment>
<dbReference type="Gene3D" id="3.20.20.70">
    <property type="entry name" value="Aldolase class I"/>
    <property type="match status" value="1"/>
</dbReference>
<evidence type="ECO:0000256" key="7">
    <source>
        <dbReference type="ARBA" id="ARBA00023239"/>
    </source>
</evidence>
<organism evidence="11 14">
    <name type="scientific">Adineta steineri</name>
    <dbReference type="NCBI Taxonomy" id="433720"/>
    <lineage>
        <taxon>Eukaryota</taxon>
        <taxon>Metazoa</taxon>
        <taxon>Spiralia</taxon>
        <taxon>Gnathifera</taxon>
        <taxon>Rotifera</taxon>
        <taxon>Eurotatoria</taxon>
        <taxon>Bdelloidea</taxon>
        <taxon>Adinetida</taxon>
        <taxon>Adinetidae</taxon>
        <taxon>Adineta</taxon>
    </lineage>
</organism>